<dbReference type="OrthoDB" id="2753628at2759"/>
<sequence>MSVQTASDDQAGGYPRTKFAAVDRVQYADTDDQNPLAKFRSGGVMLSEVLPGESRPLTFVQIVVIIVTGSTYSFTVATMMVSANWEILQDNVDQVVRWAPRASRDKDRRWTYVRFFDRVVYADFNRRLWEAFHQLTVKQALIRARVDEIAHSEPSNFTKYCRQYLGEGYFDTLVDMDEEDASDGDQNTVG</sequence>
<gene>
    <name evidence="1" type="ORF">L227DRAFT_568829</name>
</gene>
<proteinExistence type="predicted"/>
<dbReference type="Proteomes" id="UP000313359">
    <property type="component" value="Unassembled WGS sequence"/>
</dbReference>
<accession>A0A5C2RPE6</accession>
<name>A0A5C2RPE6_9APHY</name>
<evidence type="ECO:0000313" key="2">
    <source>
        <dbReference type="Proteomes" id="UP000313359"/>
    </source>
</evidence>
<keyword evidence="2" id="KW-1185">Reference proteome</keyword>
<evidence type="ECO:0000313" key="1">
    <source>
        <dbReference type="EMBL" id="RPD52076.1"/>
    </source>
</evidence>
<dbReference type="EMBL" id="ML122458">
    <property type="protein sequence ID" value="RPD52076.1"/>
    <property type="molecule type" value="Genomic_DNA"/>
</dbReference>
<dbReference type="AlphaFoldDB" id="A0A5C2RPE6"/>
<reference evidence="1" key="1">
    <citation type="journal article" date="2018" name="Genome Biol. Evol.">
        <title>Genomics and development of Lentinus tigrinus, a white-rot wood-decaying mushroom with dimorphic fruiting bodies.</title>
        <authorList>
            <person name="Wu B."/>
            <person name="Xu Z."/>
            <person name="Knudson A."/>
            <person name="Carlson A."/>
            <person name="Chen N."/>
            <person name="Kovaka S."/>
            <person name="LaButti K."/>
            <person name="Lipzen A."/>
            <person name="Pennachio C."/>
            <person name="Riley R."/>
            <person name="Schakwitz W."/>
            <person name="Umezawa K."/>
            <person name="Ohm R.A."/>
            <person name="Grigoriev I.V."/>
            <person name="Nagy L.G."/>
            <person name="Gibbons J."/>
            <person name="Hibbett D."/>
        </authorList>
    </citation>
    <scope>NUCLEOTIDE SEQUENCE [LARGE SCALE GENOMIC DNA]</scope>
    <source>
        <strain evidence="1">ALCF2SS1-6</strain>
    </source>
</reference>
<protein>
    <submittedName>
        <fullName evidence="1">Uncharacterized protein</fullName>
    </submittedName>
</protein>
<organism evidence="1 2">
    <name type="scientific">Lentinus tigrinus ALCF2SS1-6</name>
    <dbReference type="NCBI Taxonomy" id="1328759"/>
    <lineage>
        <taxon>Eukaryota</taxon>
        <taxon>Fungi</taxon>
        <taxon>Dikarya</taxon>
        <taxon>Basidiomycota</taxon>
        <taxon>Agaricomycotina</taxon>
        <taxon>Agaricomycetes</taxon>
        <taxon>Polyporales</taxon>
        <taxon>Polyporaceae</taxon>
        <taxon>Lentinus</taxon>
    </lineage>
</organism>